<sequence>MNHFYLQIIADKKIKRQVSLLQRIHDADYAITLEEISEEFHVSQKTLERDIRELEQAFPERDFFSISKVQGYRINDKLAIDDLLMVVSKQSPLFQIISNVYEEIFLSIDEWADELFLSTSTLYRYLQHLRALLAEFKLTLTTNPVDIQGKEENIRYFYYYFFYNINDMSMEHRPRQEQYDIFEKNYLFFMKEVGYDVYIQHRSILYWIKVISHRIEQGHFVKIDEAFKAEQMKTPRYHYVHQLARETLDPELDNAMPEDEVIYIDLLLLENYLYKERDEIVMQRLYESKSWHEGLREFVELFFSDSKIEKPDESSLSIFMFYLENVLLLSRLTPLFQRNFYEINQFVKLNHPILYEHWLNELVTSDIPEIKSLEYKEDVAVNLAMFTYYVTHQSYQAKKHILFALDGKKAYMNYMQVFVNEFISKHSKVTFISNKRVTNELIHELGVDMLVQNYRDETVITECLQYRTSRLPNMHDWERINSLLLNL</sequence>
<evidence type="ECO:0000313" key="5">
    <source>
        <dbReference type="EMBL" id="AQY50390.1"/>
    </source>
</evidence>
<dbReference type="Gene3D" id="1.10.10.10">
    <property type="entry name" value="Winged helix-like DNA-binding domain superfamily/Winged helix DNA-binding domain"/>
    <property type="match status" value="1"/>
</dbReference>
<evidence type="ECO:0000313" key="8">
    <source>
        <dbReference type="Proteomes" id="UP000564536"/>
    </source>
</evidence>
<evidence type="ECO:0000313" key="6">
    <source>
        <dbReference type="EMBL" id="MBC1501436.1"/>
    </source>
</evidence>
<keyword evidence="7" id="KW-1185">Reference proteome</keyword>
<dbReference type="KEGG" id="lwi:UE46_04665"/>
<dbReference type="Proteomes" id="UP000564536">
    <property type="component" value="Unassembled WGS sequence"/>
</dbReference>
<dbReference type="SUPFAM" id="SSF46785">
    <property type="entry name" value="Winged helix' DNA-binding domain"/>
    <property type="match status" value="1"/>
</dbReference>
<reference evidence="7" key="2">
    <citation type="submission" date="2015-03" db="EMBL/GenBank/DDBJ databases">
        <authorList>
            <person name="Ferrari E."/>
            <person name="Walter M.C."/>
            <person name="Huptas C."/>
            <person name="Scherer S."/>
            <person name="Mueller-Herbst S."/>
        </authorList>
    </citation>
    <scope>NUCLEOTIDE SEQUENCE [LARGE SCALE GENOMIC DNA]</scope>
    <source>
        <strain evidence="7">LWP01</strain>
    </source>
</reference>
<proteinExistence type="predicted"/>
<dbReference type="Pfam" id="PF08280">
    <property type="entry name" value="HTH_Mga"/>
    <property type="match status" value="1"/>
</dbReference>
<dbReference type="EMBL" id="CP011102">
    <property type="protein sequence ID" value="AQY50390.1"/>
    <property type="molecule type" value="Genomic_DNA"/>
</dbReference>
<evidence type="ECO:0000313" key="7">
    <source>
        <dbReference type="Proteomes" id="UP000223060"/>
    </source>
</evidence>
<dbReference type="InterPro" id="IPR036388">
    <property type="entry name" value="WH-like_DNA-bd_sf"/>
</dbReference>
<dbReference type="RefSeq" id="WP_185426801.1">
    <property type="nucleotide sequence ID" value="NZ_CP011102.1"/>
</dbReference>
<dbReference type="PANTHER" id="PTHR30185">
    <property type="entry name" value="CRYPTIC BETA-GLUCOSIDE BGL OPERON ANTITERMINATOR"/>
    <property type="match status" value="1"/>
</dbReference>
<evidence type="ECO:0000256" key="2">
    <source>
        <dbReference type="ARBA" id="ARBA00023163"/>
    </source>
</evidence>
<dbReference type="PANTHER" id="PTHR30185:SF18">
    <property type="entry name" value="TRANSCRIPTIONAL REGULATOR MTLR"/>
    <property type="match status" value="1"/>
</dbReference>
<protein>
    <submittedName>
        <fullName evidence="6">HTH domain-containing protein</fullName>
    </submittedName>
</protein>
<evidence type="ECO:0000259" key="4">
    <source>
        <dbReference type="Pfam" id="PF08280"/>
    </source>
</evidence>
<accession>A0A1S7FSL3</accession>
<reference evidence="5" key="1">
    <citation type="submission" date="2015-03" db="EMBL/GenBank/DDBJ databases">
        <authorList>
            <person name="Murphy D."/>
        </authorList>
    </citation>
    <scope>NUCLEOTIDE SEQUENCE [LARGE SCALE GENOMIC DNA]</scope>
    <source>
        <strain evidence="5">WS 4560</strain>
    </source>
</reference>
<name>A0A1S7FSL3_9LIST</name>
<dbReference type="InterPro" id="IPR050661">
    <property type="entry name" value="BglG_antiterminators"/>
</dbReference>
<dbReference type="Proteomes" id="UP000223060">
    <property type="component" value="Chromosome"/>
</dbReference>
<dbReference type="EMBL" id="JAARRL010000022">
    <property type="protein sequence ID" value="MBC1501436.1"/>
    <property type="molecule type" value="Genomic_DNA"/>
</dbReference>
<dbReference type="AlphaFoldDB" id="A0A1S7FSL3"/>
<evidence type="ECO:0000259" key="3">
    <source>
        <dbReference type="Pfam" id="PF05043"/>
    </source>
</evidence>
<dbReference type="Pfam" id="PF05043">
    <property type="entry name" value="Mga"/>
    <property type="match status" value="1"/>
</dbReference>
<dbReference type="InterPro" id="IPR013199">
    <property type="entry name" value="HTH_Mga_DNA-bd_dom"/>
</dbReference>
<keyword evidence="1" id="KW-0805">Transcription regulation</keyword>
<evidence type="ECO:0000256" key="1">
    <source>
        <dbReference type="ARBA" id="ARBA00023015"/>
    </source>
</evidence>
<keyword evidence="2" id="KW-0804">Transcription</keyword>
<feature type="domain" description="Mga helix-turn-helix" evidence="3">
    <location>
        <begin position="79"/>
        <end position="162"/>
    </location>
</feature>
<dbReference type="InterPro" id="IPR007737">
    <property type="entry name" value="Mga_HTH"/>
</dbReference>
<organism evidence="5 7">
    <name type="scientific">Listeria weihenstephanensis</name>
    <dbReference type="NCBI Taxonomy" id="1006155"/>
    <lineage>
        <taxon>Bacteria</taxon>
        <taxon>Bacillati</taxon>
        <taxon>Bacillota</taxon>
        <taxon>Bacilli</taxon>
        <taxon>Bacillales</taxon>
        <taxon>Listeriaceae</taxon>
        <taxon>Listeria</taxon>
    </lineage>
</organism>
<reference evidence="6 8" key="3">
    <citation type="submission" date="2020-03" db="EMBL/GenBank/DDBJ databases">
        <title>Soil Listeria distribution.</title>
        <authorList>
            <person name="Liao J."/>
            <person name="Wiedmann M."/>
        </authorList>
    </citation>
    <scope>NUCLEOTIDE SEQUENCE [LARGE SCALE GENOMIC DNA]</scope>
    <source>
        <strain evidence="6 8">FSL L7-1523</strain>
    </source>
</reference>
<gene>
    <name evidence="6" type="ORF">HB943_12555</name>
    <name evidence="5" type="ORF">UE46_04665</name>
</gene>
<dbReference type="InterPro" id="IPR036390">
    <property type="entry name" value="WH_DNA-bd_sf"/>
</dbReference>
<feature type="domain" description="M protein trans-acting positive regulator (MGA) HTH" evidence="4">
    <location>
        <begin position="12"/>
        <end position="68"/>
    </location>
</feature>